<gene>
    <name evidence="1" type="ORF">S01H4_46073</name>
</gene>
<dbReference type="AlphaFoldDB" id="X1D666"/>
<protein>
    <recommendedName>
        <fullName evidence="2">Periplasmic heavy metal sensor</fullName>
    </recommendedName>
</protein>
<comment type="caution">
    <text evidence="1">The sequence shown here is derived from an EMBL/GenBank/DDBJ whole genome shotgun (WGS) entry which is preliminary data.</text>
</comment>
<dbReference type="EMBL" id="BART01025704">
    <property type="protein sequence ID" value="GAH03780.1"/>
    <property type="molecule type" value="Genomic_DNA"/>
</dbReference>
<dbReference type="Gene3D" id="1.20.120.1490">
    <property type="match status" value="1"/>
</dbReference>
<accession>X1D666</accession>
<proteinExistence type="predicted"/>
<reference evidence="1" key="1">
    <citation type="journal article" date="2014" name="Front. Microbiol.">
        <title>High frequency of phylogenetically diverse reductive dehalogenase-homologous genes in deep subseafloor sedimentary metagenomes.</title>
        <authorList>
            <person name="Kawai M."/>
            <person name="Futagami T."/>
            <person name="Toyoda A."/>
            <person name="Takaki Y."/>
            <person name="Nishi S."/>
            <person name="Hori S."/>
            <person name="Arai W."/>
            <person name="Tsubouchi T."/>
            <person name="Morono Y."/>
            <person name="Uchiyama I."/>
            <person name="Ito T."/>
            <person name="Fujiyama A."/>
            <person name="Inagaki F."/>
            <person name="Takami H."/>
        </authorList>
    </citation>
    <scope>NUCLEOTIDE SEQUENCE</scope>
    <source>
        <strain evidence="1">Expedition CK06-06</strain>
    </source>
</reference>
<name>X1D666_9ZZZZ</name>
<dbReference type="GO" id="GO:0042597">
    <property type="term" value="C:periplasmic space"/>
    <property type="evidence" value="ECO:0007669"/>
    <property type="project" value="InterPro"/>
</dbReference>
<sequence>MFNRKKTIILTLLSMIFLVPSLGLAFDGQGRGKQNREDMFLNCLSSISLTADQEKAVEEIQAETRNSIKPLTKGMRNINLMETILYETINPAAANEKIGKTVELKSQICAIRQNAKLEIAKLLTPEQRLELKTFIEKMKKVRQNNRGKRGMRRSKL</sequence>
<dbReference type="InterPro" id="IPR012899">
    <property type="entry name" value="LTXXQ"/>
</dbReference>
<dbReference type="Pfam" id="PF07813">
    <property type="entry name" value="LTXXQ"/>
    <property type="match status" value="1"/>
</dbReference>
<evidence type="ECO:0008006" key="2">
    <source>
        <dbReference type="Google" id="ProtNLM"/>
    </source>
</evidence>
<evidence type="ECO:0000313" key="1">
    <source>
        <dbReference type="EMBL" id="GAH03780.1"/>
    </source>
</evidence>
<organism evidence="1">
    <name type="scientific">marine sediment metagenome</name>
    <dbReference type="NCBI Taxonomy" id="412755"/>
    <lineage>
        <taxon>unclassified sequences</taxon>
        <taxon>metagenomes</taxon>
        <taxon>ecological metagenomes</taxon>
    </lineage>
</organism>